<reference evidence="2" key="1">
    <citation type="journal article" date="2017" name="Nat. Ecol. Evol.">
        <title>Genome expansion and lineage-specific genetic innovations in the forest pathogenic fungi Armillaria.</title>
        <authorList>
            <person name="Sipos G."/>
            <person name="Prasanna A.N."/>
            <person name="Walter M.C."/>
            <person name="O'Connor E."/>
            <person name="Balint B."/>
            <person name="Krizsan K."/>
            <person name="Kiss B."/>
            <person name="Hess J."/>
            <person name="Varga T."/>
            <person name="Slot J."/>
            <person name="Riley R."/>
            <person name="Boka B."/>
            <person name="Rigling D."/>
            <person name="Barry K."/>
            <person name="Lee J."/>
            <person name="Mihaltcheva S."/>
            <person name="LaButti K."/>
            <person name="Lipzen A."/>
            <person name="Waldron R."/>
            <person name="Moloney N.M."/>
            <person name="Sperisen C."/>
            <person name="Kredics L."/>
            <person name="Vagvoelgyi C."/>
            <person name="Patrignani A."/>
            <person name="Fitzpatrick D."/>
            <person name="Nagy I."/>
            <person name="Doyle S."/>
            <person name="Anderson J.B."/>
            <person name="Grigoriev I.V."/>
            <person name="Gueldener U."/>
            <person name="Muensterkoetter M."/>
            <person name="Nagy L.G."/>
        </authorList>
    </citation>
    <scope>NUCLEOTIDE SEQUENCE [LARGE SCALE GENOMIC DNA]</scope>
    <source>
        <strain evidence="2">Ar21-2</strain>
    </source>
</reference>
<gene>
    <name evidence="1" type="ORF">ARMGADRAFT_137071</name>
</gene>
<evidence type="ECO:0000313" key="2">
    <source>
        <dbReference type="Proteomes" id="UP000217790"/>
    </source>
</evidence>
<dbReference type="AlphaFoldDB" id="A0A2H3CVQ0"/>
<keyword evidence="2" id="KW-1185">Reference proteome</keyword>
<accession>A0A2H3CVQ0</accession>
<proteinExistence type="predicted"/>
<organism evidence="1 2">
    <name type="scientific">Armillaria gallica</name>
    <name type="common">Bulbous honey fungus</name>
    <name type="synonym">Armillaria bulbosa</name>
    <dbReference type="NCBI Taxonomy" id="47427"/>
    <lineage>
        <taxon>Eukaryota</taxon>
        <taxon>Fungi</taxon>
        <taxon>Dikarya</taxon>
        <taxon>Basidiomycota</taxon>
        <taxon>Agaricomycotina</taxon>
        <taxon>Agaricomycetes</taxon>
        <taxon>Agaricomycetidae</taxon>
        <taxon>Agaricales</taxon>
        <taxon>Marasmiineae</taxon>
        <taxon>Physalacriaceae</taxon>
        <taxon>Armillaria</taxon>
    </lineage>
</organism>
<sequence length="117" mass="13240">MTSQSPPEISWPFSFVANGMPIPPEEAEKMFRVKINMTCLSTVYEIRPFPVNFIHNMCGFNPILDGADIRSYFDLFPLEIFSGSNKDITAVINDAQTNSSVEMFDPFESDSNNVMKM</sequence>
<protein>
    <submittedName>
        <fullName evidence="1">Uncharacterized protein</fullName>
    </submittedName>
</protein>
<evidence type="ECO:0000313" key="1">
    <source>
        <dbReference type="EMBL" id="PBK79386.1"/>
    </source>
</evidence>
<dbReference type="Proteomes" id="UP000217790">
    <property type="component" value="Unassembled WGS sequence"/>
</dbReference>
<name>A0A2H3CVQ0_ARMGA</name>
<dbReference type="OrthoDB" id="2994509at2759"/>
<dbReference type="InParanoid" id="A0A2H3CVQ0"/>
<dbReference type="EMBL" id="KZ293780">
    <property type="protein sequence ID" value="PBK79386.1"/>
    <property type="molecule type" value="Genomic_DNA"/>
</dbReference>